<dbReference type="GO" id="GO:0005886">
    <property type="term" value="C:plasma membrane"/>
    <property type="evidence" value="ECO:0007669"/>
    <property type="project" value="UniProtKB-SubCell"/>
</dbReference>
<organism evidence="12">
    <name type="scientific">Trypanosoma congolense</name>
    <dbReference type="NCBI Taxonomy" id="5692"/>
    <lineage>
        <taxon>Eukaryota</taxon>
        <taxon>Discoba</taxon>
        <taxon>Euglenozoa</taxon>
        <taxon>Kinetoplastea</taxon>
        <taxon>Metakinetoplastina</taxon>
        <taxon>Trypanosomatida</taxon>
        <taxon>Trypanosomatidae</taxon>
        <taxon>Trypanosoma</taxon>
        <taxon>Nannomonas</taxon>
    </lineage>
</organism>
<evidence type="ECO:0000256" key="2">
    <source>
        <dbReference type="ARBA" id="ARBA00004609"/>
    </source>
</evidence>
<name>Q26977_TRYCO</name>
<feature type="domain" description="Trypanosome variant surface glycoprotein B-type N-terminal" evidence="11">
    <location>
        <begin position="83"/>
        <end position="357"/>
    </location>
</feature>
<dbReference type="PIR" id="S48172">
    <property type="entry name" value="S48172"/>
</dbReference>
<evidence type="ECO:0000256" key="10">
    <source>
        <dbReference type="SAM" id="SignalP"/>
    </source>
</evidence>
<reference evidence="12" key="1">
    <citation type="journal article" date="1994" name="Eur. J. Biochem.">
        <title>Sequence determination of three variable surface glycoproteins from Trypanosoma congolense. Conserved sequence and structural motifs.</title>
        <authorList>
            <person name="Rausch S."/>
            <person name="Shayan P."/>
            <person name="Salnikoff J."/>
            <person name="Reinwald E."/>
        </authorList>
    </citation>
    <scope>NUCLEOTIDE SEQUENCE</scope>
</reference>
<feature type="signal peptide" evidence="10">
    <location>
        <begin position="1"/>
        <end position="21"/>
    </location>
</feature>
<evidence type="ECO:0000256" key="7">
    <source>
        <dbReference type="ARBA" id="ARBA00023180"/>
    </source>
</evidence>
<evidence type="ECO:0000313" key="12">
    <source>
        <dbReference type="EMBL" id="CAA55936.1"/>
    </source>
</evidence>
<evidence type="ECO:0000256" key="1">
    <source>
        <dbReference type="ARBA" id="ARBA00002523"/>
    </source>
</evidence>
<keyword evidence="8" id="KW-0449">Lipoprotein</keyword>
<keyword evidence="7" id="KW-0325">Glycoprotein</keyword>
<evidence type="ECO:0000256" key="3">
    <source>
        <dbReference type="ARBA" id="ARBA00022475"/>
    </source>
</evidence>
<dbReference type="AlphaFoldDB" id="Q26977"/>
<evidence type="ECO:0000256" key="6">
    <source>
        <dbReference type="ARBA" id="ARBA00023136"/>
    </source>
</evidence>
<keyword evidence="5 10" id="KW-0732">Signal</keyword>
<comment type="function">
    <text evidence="1">VSG forms a coat on the surface of the parasite. The trypanosome evades the immune response of the host by expressing a series of antigenically distinct VSGs from an estimated 1000 VSG genes.</text>
</comment>
<keyword evidence="4" id="KW-0336">GPI-anchor</keyword>
<evidence type="ECO:0000256" key="8">
    <source>
        <dbReference type="ARBA" id="ARBA00023288"/>
    </source>
</evidence>
<dbReference type="GO" id="GO:0098552">
    <property type="term" value="C:side of membrane"/>
    <property type="evidence" value="ECO:0007669"/>
    <property type="project" value="UniProtKB-KW"/>
</dbReference>
<keyword evidence="6" id="KW-0472">Membrane</keyword>
<protein>
    <submittedName>
        <fullName evidence="12">Variable surface glycoprotein</fullName>
    </submittedName>
</protein>
<evidence type="ECO:0000256" key="4">
    <source>
        <dbReference type="ARBA" id="ARBA00022622"/>
    </source>
</evidence>
<feature type="chain" id="PRO_5004203732" evidence="10">
    <location>
        <begin position="22"/>
        <end position="429"/>
    </location>
</feature>
<sequence length="429" mass="46038">MIKVLLTLLSVAVCQKGLTSGELDNVQEFGILCRIYQIASTTVPEASSAHDGQMTKLMKDISDIVLSTTANDSYYEAESTKITPNIKEHCKRISASSQTQPLVRKMRRILARASARAAELGSLGKEDQSARDTIRKALLKAIYGKDVDTQEDGEAAVRGAEAPVFGDQKSKLGSNGDKNCGGSGGPSTGEHVGVSLVNDFFCLCIAGGHSAGDKWCHISIAKASANKNWASLTGHDTEWGKIKTNCPRFSVNLTASAIDQALMAFHSRLGGGGKGTPNGDSGQQIGGYIFGKTGTLATGCTGDDGQVCLNYKKNLVPESNGKIKGIDWEKRLREASWELRQIEERKREGEVLLTQLEMLNHSAWETCLEAWDRVEDERSSSTKVSGSPEGDKGTTKTPISNGSLPINSSGVNRGKRLSAFSSYLLVIFA</sequence>
<evidence type="ECO:0000256" key="9">
    <source>
        <dbReference type="SAM" id="MobiDB-lite"/>
    </source>
</evidence>
<feature type="region of interest" description="Disordered" evidence="9">
    <location>
        <begin position="378"/>
        <end position="407"/>
    </location>
</feature>
<dbReference type="EMBL" id="X79399">
    <property type="protein sequence ID" value="CAA55936.1"/>
    <property type="molecule type" value="mRNA"/>
</dbReference>
<accession>Q26977</accession>
<keyword evidence="3" id="KW-1003">Cell membrane</keyword>
<dbReference type="VEuPathDB" id="TriTrypDB:TcIL3000.A.H_000136800"/>
<comment type="subcellular location">
    <subcellularLocation>
        <location evidence="2">Cell membrane</location>
        <topology evidence="2">Lipid-anchor</topology>
        <topology evidence="2">GPI-anchor</topology>
    </subcellularLocation>
</comment>
<feature type="compositionally biased region" description="Polar residues" evidence="9">
    <location>
        <begin position="395"/>
        <end position="407"/>
    </location>
</feature>
<evidence type="ECO:0000259" key="11">
    <source>
        <dbReference type="Pfam" id="PF13206"/>
    </source>
</evidence>
<evidence type="ECO:0000256" key="5">
    <source>
        <dbReference type="ARBA" id="ARBA00022729"/>
    </source>
</evidence>
<proteinExistence type="evidence at transcript level"/>
<dbReference type="InterPro" id="IPR025932">
    <property type="entry name" value="Trypano_VSG_B_N_dom"/>
</dbReference>
<dbReference type="VEuPathDB" id="TriTrypDB:TcIL3000_0_51890"/>
<dbReference type="Pfam" id="PF13206">
    <property type="entry name" value="VSG_B"/>
    <property type="match status" value="1"/>
</dbReference>
<feature type="region of interest" description="Disordered" evidence="9">
    <location>
        <begin position="166"/>
        <end position="186"/>
    </location>
</feature>